<accession>A0ABT7QKW4</accession>
<dbReference type="Gene3D" id="2.30.110.10">
    <property type="entry name" value="Electron Transport, Fmn-binding Protein, Chain A"/>
    <property type="match status" value="1"/>
</dbReference>
<evidence type="ECO:0000259" key="5">
    <source>
        <dbReference type="SMART" id="SM00903"/>
    </source>
</evidence>
<evidence type="ECO:0000256" key="4">
    <source>
        <dbReference type="ARBA" id="ARBA00038054"/>
    </source>
</evidence>
<organism evidence="6 7">
    <name type="scientific">Candidatus Doriopsillibacter californiensis</name>
    <dbReference type="NCBI Taxonomy" id="2970740"/>
    <lineage>
        <taxon>Bacteria</taxon>
        <taxon>Pseudomonadati</taxon>
        <taxon>Pseudomonadota</taxon>
        <taxon>Gammaproteobacteria</taxon>
        <taxon>Candidatus Tethybacterales</taxon>
        <taxon>Candidatus Persebacteraceae</taxon>
        <taxon>Candidatus Doriopsillibacter</taxon>
    </lineage>
</organism>
<dbReference type="PANTHER" id="PTHR33798:SF5">
    <property type="entry name" value="FLAVIN REDUCTASE LIKE DOMAIN-CONTAINING PROTEIN"/>
    <property type="match status" value="1"/>
</dbReference>
<evidence type="ECO:0000256" key="1">
    <source>
        <dbReference type="ARBA" id="ARBA00001917"/>
    </source>
</evidence>
<dbReference type="InterPro" id="IPR002563">
    <property type="entry name" value="Flavin_Rdtase-like_dom"/>
</dbReference>
<keyword evidence="2" id="KW-0285">Flavoprotein</keyword>
<dbReference type="Proteomes" id="UP001168167">
    <property type="component" value="Unassembled WGS sequence"/>
</dbReference>
<sequence length="207" mass="22657">MIIDMATQSRSSCYHWMTQAVIPRPIAWILTENNDCSYNLAPFSYFNALCSAPPLIGVSITAQKNEIAEKKDTLVNIRSRKNFVVHIASVAQLTELNDSAATLPYGKSEVAATNLAVTPYDNFVLPRLTDCPLALACELHKEIDLDGQGEQILILGKIRWLYASEATLTTDAKDRPLISAEAVNPVARLSAGNYAHLGGFITLHPSQ</sequence>
<dbReference type="Pfam" id="PF01613">
    <property type="entry name" value="Flavin_Reduct"/>
    <property type="match status" value="1"/>
</dbReference>
<reference evidence="6" key="1">
    <citation type="submission" date="2022-08" db="EMBL/GenBank/DDBJ databases">
        <authorList>
            <person name="Dzunkova M."/>
            <person name="La Clair J."/>
            <person name="Tyml T."/>
            <person name="Doud D."/>
            <person name="Schulz F."/>
            <person name="Piquer S."/>
            <person name="Porcel Sanchis D."/>
            <person name="Osborn A."/>
            <person name="Robinson D."/>
            <person name="Louie K.B."/>
            <person name="Bowen B.P."/>
            <person name="Bowers R."/>
            <person name="Lee J."/>
            <person name="Arnau Llombart V."/>
            <person name="Diaz Villanueva W."/>
            <person name="Gosliner T."/>
            <person name="Northen T."/>
            <person name="Cheng J.-F."/>
            <person name="Burkart M.D."/>
            <person name="Woyke T."/>
        </authorList>
    </citation>
    <scope>NUCLEOTIDE SEQUENCE</scope>
    <source>
        <strain evidence="6">Df01</strain>
    </source>
</reference>
<comment type="cofactor">
    <cofactor evidence="1">
        <name>FMN</name>
        <dbReference type="ChEBI" id="CHEBI:58210"/>
    </cofactor>
</comment>
<evidence type="ECO:0000256" key="3">
    <source>
        <dbReference type="ARBA" id="ARBA00022643"/>
    </source>
</evidence>
<comment type="similarity">
    <text evidence="4">Belongs to the flavoredoxin family.</text>
</comment>
<evidence type="ECO:0000313" key="7">
    <source>
        <dbReference type="Proteomes" id="UP001168167"/>
    </source>
</evidence>
<dbReference type="SMART" id="SM00903">
    <property type="entry name" value="Flavin_Reduct"/>
    <property type="match status" value="1"/>
</dbReference>
<dbReference type="SUPFAM" id="SSF50475">
    <property type="entry name" value="FMN-binding split barrel"/>
    <property type="match status" value="1"/>
</dbReference>
<comment type="caution">
    <text evidence="6">The sequence shown here is derived from an EMBL/GenBank/DDBJ whole genome shotgun (WGS) entry which is preliminary data.</text>
</comment>
<gene>
    <name evidence="6" type="ORF">NQX30_03075</name>
</gene>
<evidence type="ECO:0000313" key="6">
    <source>
        <dbReference type="EMBL" id="MDM5147356.1"/>
    </source>
</evidence>
<feature type="domain" description="Flavin reductase like" evidence="5">
    <location>
        <begin position="19"/>
        <end position="173"/>
    </location>
</feature>
<dbReference type="PANTHER" id="PTHR33798">
    <property type="entry name" value="FLAVOPROTEIN OXYGENASE"/>
    <property type="match status" value="1"/>
</dbReference>
<reference evidence="6" key="2">
    <citation type="journal article" date="2023" name="Microbiome">
        <title>Synthase-selected sorting approach identifies a beta-lactone synthase in a nudibranch symbiotic bacterium.</title>
        <authorList>
            <person name="Dzunkova M."/>
            <person name="La Clair J.J."/>
            <person name="Tyml T."/>
            <person name="Doud D."/>
            <person name="Schulz F."/>
            <person name="Piquer-Esteban S."/>
            <person name="Porcel Sanchis D."/>
            <person name="Osborn A."/>
            <person name="Robinson D."/>
            <person name="Louie K.B."/>
            <person name="Bowen B.P."/>
            <person name="Bowers R.M."/>
            <person name="Lee J."/>
            <person name="Arnau V."/>
            <person name="Diaz-Villanueva W."/>
            <person name="Stepanauskas R."/>
            <person name="Gosliner T."/>
            <person name="Date S.V."/>
            <person name="Northen T.R."/>
            <person name="Cheng J.F."/>
            <person name="Burkart M.D."/>
            <person name="Woyke T."/>
        </authorList>
    </citation>
    <scope>NUCLEOTIDE SEQUENCE</scope>
    <source>
        <strain evidence="6">Df01</strain>
    </source>
</reference>
<name>A0ABT7QKW4_9GAMM</name>
<proteinExistence type="inferred from homology"/>
<protein>
    <submittedName>
        <fullName evidence="6">Flavin reductase family protein</fullName>
    </submittedName>
</protein>
<evidence type="ECO:0000256" key="2">
    <source>
        <dbReference type="ARBA" id="ARBA00022630"/>
    </source>
</evidence>
<dbReference type="InterPro" id="IPR012349">
    <property type="entry name" value="Split_barrel_FMN-bd"/>
</dbReference>
<keyword evidence="3" id="KW-0288">FMN</keyword>
<keyword evidence="7" id="KW-1185">Reference proteome</keyword>
<dbReference type="EMBL" id="JANQAO010000001">
    <property type="protein sequence ID" value="MDM5147356.1"/>
    <property type="molecule type" value="Genomic_DNA"/>
</dbReference>